<evidence type="ECO:0000313" key="2">
    <source>
        <dbReference type="EMBL" id="KZS14674.1"/>
    </source>
</evidence>
<organism evidence="2 3">
    <name type="scientific">Daphnia magna</name>
    <dbReference type="NCBI Taxonomy" id="35525"/>
    <lineage>
        <taxon>Eukaryota</taxon>
        <taxon>Metazoa</taxon>
        <taxon>Ecdysozoa</taxon>
        <taxon>Arthropoda</taxon>
        <taxon>Crustacea</taxon>
        <taxon>Branchiopoda</taxon>
        <taxon>Diplostraca</taxon>
        <taxon>Cladocera</taxon>
        <taxon>Anomopoda</taxon>
        <taxon>Daphniidae</taxon>
        <taxon>Daphnia</taxon>
    </lineage>
</organism>
<dbReference type="PANTHER" id="PTHR33236">
    <property type="entry name" value="INTRAFLAGELLAR TRANSPORT PROTEIN 122 FAMILY PROTEIN-RELATED"/>
    <property type="match status" value="1"/>
</dbReference>
<dbReference type="PANTHER" id="PTHR33236:SF5">
    <property type="entry name" value="CUB DOMAIN-CONTAINING PROTEIN"/>
    <property type="match status" value="1"/>
</dbReference>
<evidence type="ECO:0000313" key="3">
    <source>
        <dbReference type="Proteomes" id="UP000076858"/>
    </source>
</evidence>
<dbReference type="InterPro" id="IPR058698">
    <property type="entry name" value="CUB_metazoa"/>
</dbReference>
<accession>A0A0P6CLT1</accession>
<feature type="domain" description="CUB" evidence="1">
    <location>
        <begin position="333"/>
        <end position="544"/>
    </location>
</feature>
<dbReference type="EMBL" id="LRGB01000944">
    <property type="protein sequence ID" value="KZS14674.1"/>
    <property type="molecule type" value="Genomic_DNA"/>
</dbReference>
<dbReference type="Proteomes" id="UP000076858">
    <property type="component" value="Unassembled WGS sequence"/>
</dbReference>
<comment type="caution">
    <text evidence="2">The sequence shown here is derived from an EMBL/GenBank/DDBJ whole genome shotgun (WGS) entry which is preliminary data.</text>
</comment>
<name>A0A0P6CLT1_9CRUS</name>
<reference evidence="2 3" key="1">
    <citation type="submission" date="2016-03" db="EMBL/GenBank/DDBJ databases">
        <title>EvidentialGene: Evidence-directed Construction of Genes on Genomes.</title>
        <authorList>
            <person name="Gilbert D.G."/>
            <person name="Choi J.-H."/>
            <person name="Mockaitis K."/>
            <person name="Colbourne J."/>
            <person name="Pfrender M."/>
        </authorList>
    </citation>
    <scope>NUCLEOTIDE SEQUENCE [LARGE SCALE GENOMIC DNA]</scope>
    <source>
        <strain evidence="2 3">Xinb3</strain>
        <tissue evidence="2">Complete organism</tissue>
    </source>
</reference>
<protein>
    <recommendedName>
        <fullName evidence="1">CUB domain-containing protein</fullName>
    </recommendedName>
</protein>
<dbReference type="Pfam" id="PF26080">
    <property type="entry name" value="CUB_animal"/>
    <property type="match status" value="1"/>
</dbReference>
<gene>
    <name evidence="2" type="ORF">APZ42_020020</name>
</gene>
<evidence type="ECO:0000259" key="1">
    <source>
        <dbReference type="Pfam" id="PF26080"/>
    </source>
</evidence>
<sequence length="545" mass="58094">MSKLYLFLSVGLMFGQVSRACDDGNEEEQLAAARYQSEEYFAKAYGYDPVSWNALYYPKTAQVTGYGIPYEGRTASSSLQSRVKPHKKYYNSRTYADENANLAEGRFALGGLGASIINTGLFNNRFSPANTWRPFANFANRIPVSYNPNFDNPLDTFDACTSPSGDAGICVPGSVCSLFRGRPSGSCVLGKVCCVNAVTACGGTVTLNNTYWQSPTTPVSASSTCALTIRLDTKFVEQLKKPICQIRLDFVSFTTAQPTLGTCVDTFQVGGSSSTVPIICGDNSGQHMYLDVPSSAVTPTDVQLIFSFGTGTTTRSWNIKIALLPCGASYLAPTDCLQYYTASTGKVKSFNWQDTTGGAIRQLNNQNYNICFRTELISGQRATQMCLSICSVTNAGDPFSITTPAAVVVANANNLAISTNLAQITTAGLNSNVGTTVSAAGTTLVATCLYDFLLIAGARDANGVEADRYCGNQLNPAVGNALVGNALVPGATTSVQVCTPVRPFRMTYQTDSTEAAIATLNVPTIPAFARADTANTGFCLDYQEQ</sequence>
<keyword evidence="3" id="KW-1185">Reference proteome</keyword>
<dbReference type="AlphaFoldDB" id="A0A0P6CLT1"/>
<proteinExistence type="predicted"/>
<dbReference type="OrthoDB" id="6479909at2759"/>